<dbReference type="EMBL" id="JACPHQ010000023">
    <property type="protein sequence ID" value="MBI2465981.1"/>
    <property type="molecule type" value="Genomic_DNA"/>
</dbReference>
<keyword evidence="3" id="KW-0413">Isomerase</keyword>
<dbReference type="EMBL" id="JACOYY010000063">
    <property type="protein sequence ID" value="MBI2052441.1"/>
    <property type="molecule type" value="Genomic_DNA"/>
</dbReference>
<comment type="caution">
    <text evidence="3">The sequence shown here is derived from an EMBL/GenBank/DDBJ whole genome shotgun (WGS) entry which is preliminary data.</text>
</comment>
<dbReference type="PANTHER" id="PTHR30345:SF0">
    <property type="entry name" value="DNA DAMAGE-REPAIR_TOLERATION PROTEIN DRT102"/>
    <property type="match status" value="1"/>
</dbReference>
<dbReference type="Proteomes" id="UP000709672">
    <property type="component" value="Unassembled WGS sequence"/>
</dbReference>
<evidence type="ECO:0000313" key="4">
    <source>
        <dbReference type="Proteomes" id="UP000709672"/>
    </source>
</evidence>
<accession>A0A931YDM7</accession>
<proteinExistence type="inferred from homology"/>
<dbReference type="GO" id="GO:0004751">
    <property type="term" value="F:ribose-5-phosphate isomerase activity"/>
    <property type="evidence" value="ECO:0007669"/>
    <property type="project" value="TreeGrafter"/>
</dbReference>
<protein>
    <submittedName>
        <fullName evidence="3">RpiB/LacA/LacB family sugar-phosphate isomerase</fullName>
    </submittedName>
</protein>
<dbReference type="AlphaFoldDB" id="A0A931YDM7"/>
<evidence type="ECO:0000313" key="2">
    <source>
        <dbReference type="EMBL" id="MBI2052441.1"/>
    </source>
</evidence>
<dbReference type="PANTHER" id="PTHR30345">
    <property type="entry name" value="RIBOSE-5-PHOSPHATE ISOMERASE B"/>
    <property type="match status" value="1"/>
</dbReference>
<dbReference type="Proteomes" id="UP000786662">
    <property type="component" value="Unassembled WGS sequence"/>
</dbReference>
<dbReference type="SUPFAM" id="SSF89623">
    <property type="entry name" value="Ribose/Galactose isomerase RpiB/AlsB"/>
    <property type="match status" value="1"/>
</dbReference>
<gene>
    <name evidence="2" type="ORF">HYT38_02055</name>
    <name evidence="3" type="ORF">HYV66_01990</name>
</gene>
<dbReference type="GO" id="GO:0009052">
    <property type="term" value="P:pentose-phosphate shunt, non-oxidative branch"/>
    <property type="evidence" value="ECO:0007669"/>
    <property type="project" value="TreeGrafter"/>
</dbReference>
<dbReference type="InterPro" id="IPR003500">
    <property type="entry name" value="RpiB_LacA_LacB"/>
</dbReference>
<reference evidence="3" key="1">
    <citation type="submission" date="2020-07" db="EMBL/GenBank/DDBJ databases">
        <title>Huge and variable diversity of episymbiotic CPR bacteria and DPANN archaea in groundwater ecosystems.</title>
        <authorList>
            <person name="He C.Y."/>
            <person name="Keren R."/>
            <person name="Whittaker M."/>
            <person name="Farag I.F."/>
            <person name="Doudna J."/>
            <person name="Cate J.H.D."/>
            <person name="Banfield J.F."/>
        </authorList>
    </citation>
    <scope>NUCLEOTIDE SEQUENCE</scope>
    <source>
        <strain evidence="2">NC_groundwater_191_Ag_S-0.1um_45_8</strain>
        <strain evidence="3">NC_groundwater_418_Ag_B-0.1um_45_10</strain>
    </source>
</reference>
<dbReference type="NCBIfam" id="NF004051">
    <property type="entry name" value="PRK05571.1"/>
    <property type="match status" value="1"/>
</dbReference>
<dbReference type="InterPro" id="IPR036569">
    <property type="entry name" value="RpiB_LacA_LacB_sf"/>
</dbReference>
<dbReference type="Pfam" id="PF02502">
    <property type="entry name" value="LacAB_rpiB"/>
    <property type="match status" value="1"/>
</dbReference>
<evidence type="ECO:0000313" key="3">
    <source>
        <dbReference type="EMBL" id="MBI2465981.1"/>
    </source>
</evidence>
<dbReference type="GO" id="GO:0019316">
    <property type="term" value="P:D-allose catabolic process"/>
    <property type="evidence" value="ECO:0007669"/>
    <property type="project" value="TreeGrafter"/>
</dbReference>
<organism evidence="3 4">
    <name type="scientific">Candidatus Sungiibacteriota bacterium</name>
    <dbReference type="NCBI Taxonomy" id="2750080"/>
    <lineage>
        <taxon>Bacteria</taxon>
        <taxon>Candidatus Sungiibacteriota</taxon>
    </lineage>
</organism>
<dbReference type="PIRSF" id="PIRSF005384">
    <property type="entry name" value="RpiB_LacA_B"/>
    <property type="match status" value="1"/>
</dbReference>
<comment type="similarity">
    <text evidence="1">Belongs to the LacAB/RpiB family.</text>
</comment>
<dbReference type="Gene3D" id="3.40.1400.10">
    <property type="entry name" value="Sugar-phosphate isomerase, RpiB/LacA/LacB"/>
    <property type="match status" value="1"/>
</dbReference>
<dbReference type="NCBIfam" id="TIGR00689">
    <property type="entry name" value="rpiB_lacA_lacB"/>
    <property type="match status" value="1"/>
</dbReference>
<name>A0A931YDM7_9BACT</name>
<sequence length="150" mass="17119">MIYIGSDHRGYNLKEYLKDYLAKSKIPFKDVGNHKFDPEDDYPDFAFKVAQEVAKNPVENTGVMICSSGLGMVVAANKVKGIRAGLALNEWLAQHGRENDDLNVLSLASDQTDFSMAEKILKVWLESKFNGGEKYQRRVEKIKEFEKLWK</sequence>
<evidence type="ECO:0000256" key="1">
    <source>
        <dbReference type="ARBA" id="ARBA00008754"/>
    </source>
</evidence>